<dbReference type="EMBL" id="PDLM01000001">
    <property type="protein sequence ID" value="RDW87972.1"/>
    <property type="molecule type" value="Genomic_DNA"/>
</dbReference>
<protein>
    <submittedName>
        <fullName evidence="8">Putative phytanoyl-dioxygenase family protein-2</fullName>
    </submittedName>
</protein>
<dbReference type="OrthoDB" id="445007at2759"/>
<dbReference type="GO" id="GO:0051213">
    <property type="term" value="F:dioxygenase activity"/>
    <property type="evidence" value="ECO:0007669"/>
    <property type="project" value="UniProtKB-KW"/>
</dbReference>
<evidence type="ECO:0000313" key="8">
    <source>
        <dbReference type="EMBL" id="RDW87972.1"/>
    </source>
</evidence>
<reference evidence="8 9" key="1">
    <citation type="journal article" date="2018" name="IMA Fungus">
        <title>IMA Genome-F 9: Draft genome sequence of Annulohypoxylon stygium, Aspergillus mulundensis, Berkeleyomyces basicola (syn. Thielaviopsis basicola), Ceratocystis smalleyi, two Cercospora beticola strains, Coleophoma cylindrospora, Fusarium fracticaudum, Phialophora cf. hyalina, and Morchella septimelata.</title>
        <authorList>
            <person name="Wingfield B.D."/>
            <person name="Bills G.F."/>
            <person name="Dong Y."/>
            <person name="Huang W."/>
            <person name="Nel W.J."/>
            <person name="Swalarsk-Parry B.S."/>
            <person name="Vaghefi N."/>
            <person name="Wilken P.M."/>
            <person name="An Z."/>
            <person name="de Beer Z.W."/>
            <person name="De Vos L."/>
            <person name="Chen L."/>
            <person name="Duong T.A."/>
            <person name="Gao Y."/>
            <person name="Hammerbacher A."/>
            <person name="Kikkert J.R."/>
            <person name="Li Y."/>
            <person name="Li H."/>
            <person name="Li K."/>
            <person name="Li Q."/>
            <person name="Liu X."/>
            <person name="Ma X."/>
            <person name="Naidoo K."/>
            <person name="Pethybridge S.J."/>
            <person name="Sun J."/>
            <person name="Steenkamp E.T."/>
            <person name="van der Nest M.A."/>
            <person name="van Wyk S."/>
            <person name="Wingfield M.J."/>
            <person name="Xiong C."/>
            <person name="Yue Q."/>
            <person name="Zhang X."/>
        </authorList>
    </citation>
    <scope>NUCLEOTIDE SEQUENCE [LARGE SCALE GENOMIC DNA]</scope>
    <source>
        <strain evidence="8 9">BP6252</strain>
    </source>
</reference>
<organism evidence="8 9">
    <name type="scientific">Coleophoma cylindrospora</name>
    <dbReference type="NCBI Taxonomy" id="1849047"/>
    <lineage>
        <taxon>Eukaryota</taxon>
        <taxon>Fungi</taxon>
        <taxon>Dikarya</taxon>
        <taxon>Ascomycota</taxon>
        <taxon>Pezizomycotina</taxon>
        <taxon>Leotiomycetes</taxon>
        <taxon>Helotiales</taxon>
        <taxon>Dermateaceae</taxon>
        <taxon>Coleophoma</taxon>
    </lineage>
</organism>
<evidence type="ECO:0000313" key="9">
    <source>
        <dbReference type="Proteomes" id="UP000256645"/>
    </source>
</evidence>
<dbReference type="PANTHER" id="PTHR20883:SF45">
    <property type="entry name" value="PHYTANOYL-COA DIOXYGENASE FAMILY PROTEIN"/>
    <property type="match status" value="1"/>
</dbReference>
<comment type="cofactor">
    <cofactor evidence="1">
        <name>Fe cation</name>
        <dbReference type="ChEBI" id="CHEBI:24875"/>
    </cofactor>
</comment>
<evidence type="ECO:0000256" key="1">
    <source>
        <dbReference type="ARBA" id="ARBA00001962"/>
    </source>
</evidence>
<evidence type="ECO:0000256" key="3">
    <source>
        <dbReference type="ARBA" id="ARBA00011738"/>
    </source>
</evidence>
<keyword evidence="5 8" id="KW-0223">Dioxygenase</keyword>
<dbReference type="Pfam" id="PF05721">
    <property type="entry name" value="PhyH"/>
    <property type="match status" value="1"/>
</dbReference>
<keyword evidence="7" id="KW-0408">Iron</keyword>
<comment type="caution">
    <text evidence="8">The sequence shown here is derived from an EMBL/GenBank/DDBJ whole genome shotgun (WGS) entry which is preliminary data.</text>
</comment>
<dbReference type="Proteomes" id="UP000256645">
    <property type="component" value="Unassembled WGS sequence"/>
</dbReference>
<name>A0A3D8SNW1_9HELO</name>
<evidence type="ECO:0000256" key="7">
    <source>
        <dbReference type="ARBA" id="ARBA00023004"/>
    </source>
</evidence>
<dbReference type="PANTHER" id="PTHR20883">
    <property type="entry name" value="PHYTANOYL-COA DIOXYGENASE DOMAIN CONTAINING 1"/>
    <property type="match status" value="1"/>
</dbReference>
<dbReference type="GO" id="GO:0046872">
    <property type="term" value="F:metal ion binding"/>
    <property type="evidence" value="ECO:0007669"/>
    <property type="project" value="UniProtKB-KW"/>
</dbReference>
<evidence type="ECO:0000256" key="5">
    <source>
        <dbReference type="ARBA" id="ARBA00022964"/>
    </source>
</evidence>
<comment type="subunit">
    <text evidence="3">Homodimer.</text>
</comment>
<keyword evidence="4" id="KW-0479">Metal-binding</keyword>
<comment type="similarity">
    <text evidence="2">Belongs to the PhyH family.</text>
</comment>
<keyword evidence="6" id="KW-0560">Oxidoreductase</keyword>
<accession>A0A3D8SNW1</accession>
<gene>
    <name evidence="8" type="ORF">BP6252_00004</name>
</gene>
<evidence type="ECO:0000256" key="2">
    <source>
        <dbReference type="ARBA" id="ARBA00005830"/>
    </source>
</evidence>
<keyword evidence="9" id="KW-1185">Reference proteome</keyword>
<dbReference type="SUPFAM" id="SSF51197">
    <property type="entry name" value="Clavaminate synthase-like"/>
    <property type="match status" value="1"/>
</dbReference>
<evidence type="ECO:0000256" key="6">
    <source>
        <dbReference type="ARBA" id="ARBA00023002"/>
    </source>
</evidence>
<dbReference type="AlphaFoldDB" id="A0A3D8SNW1"/>
<evidence type="ECO:0000256" key="4">
    <source>
        <dbReference type="ARBA" id="ARBA00022723"/>
    </source>
</evidence>
<dbReference type="Gene3D" id="2.60.120.620">
    <property type="entry name" value="q2cbj1_9rhob like domain"/>
    <property type="match status" value="1"/>
</dbReference>
<proteinExistence type="inferred from homology"/>
<dbReference type="InterPro" id="IPR008775">
    <property type="entry name" value="Phytyl_CoA_dOase-like"/>
</dbReference>
<sequence>MSTATTETIVKQMSLNSSDNFEPEFKLETFDRATVILDDALNALKYNGGIKIKGFLNPDEVQKFEAIATEVLKTTELQNPSDTTKRLTRLAISIPDLMTKILTDELYLGINDALLTTKHSAWFDGEKLDFENKPVVSTTTAFDVAPGTGVQTLHRDDILWFNKFDKIKPEEYQVGRDVCISFFIAGRDTTAANGATRWIPGSHLGNYLDEADPSKAIPAELNAGDAFFMLSSCYHGAGWNQTKDQHRLVYALFMMQSHLRQEENIYLSLPLDVVKALPVPVQERLGYSWTSNLGWVDYKSPMEAILGHEAQPHSFNVSYNTPADA</sequence>